<feature type="transmembrane region" description="Helical" evidence="1">
    <location>
        <begin position="65"/>
        <end position="83"/>
    </location>
</feature>
<gene>
    <name evidence="2" type="ORF">OBO34_04930</name>
</gene>
<reference evidence="2" key="1">
    <citation type="submission" date="2022-09" db="EMBL/GenBank/DDBJ databases">
        <title>Culturomic study of gut microbiota in children with autism spectrum disorder.</title>
        <authorList>
            <person name="Efimov B.A."/>
            <person name="Chaplin A.V."/>
            <person name="Sokolova S.R."/>
            <person name="Pikina A.P."/>
            <person name="Korzhanova M."/>
            <person name="Belova V."/>
            <person name="Korostin D."/>
        </authorList>
    </citation>
    <scope>NUCLEOTIDE SEQUENCE</scope>
    <source>
        <strain evidence="2">ASD5510</strain>
    </source>
</reference>
<organism evidence="2 3">
    <name type="scientific">Hominibacterium faecale</name>
    <dbReference type="NCBI Taxonomy" id="2839743"/>
    <lineage>
        <taxon>Bacteria</taxon>
        <taxon>Bacillati</taxon>
        <taxon>Bacillota</taxon>
        <taxon>Clostridia</taxon>
        <taxon>Peptostreptococcales</taxon>
        <taxon>Anaerovoracaceae</taxon>
        <taxon>Hominibacterium</taxon>
    </lineage>
</organism>
<protein>
    <submittedName>
        <fullName evidence="2">Conjugal transfer protein TraX</fullName>
    </submittedName>
</protein>
<dbReference type="AlphaFoldDB" id="A0A9J6QSR0"/>
<dbReference type="Pfam" id="PF05857">
    <property type="entry name" value="TraX"/>
    <property type="match status" value="1"/>
</dbReference>
<feature type="transmembrane region" description="Helical" evidence="1">
    <location>
        <begin position="103"/>
        <end position="121"/>
    </location>
</feature>
<sequence>MKLNGFQIKLIALVFMILDHVNKTFYGVLPAWVEFLPRFVAPLFVYLMIEGFFHTRSRKKYQIRLYAAAAVMLCGNVIINFFTHTTDPMTGKMTLFSLMSGNNIFMTLAVLFSIVWLLDSMRRTKKLAAAKGLLTLGLMAACLVCEGGIYLLPMALIMFLCKNKDRLQYVLILLFCGILLAKAIFSYAGMTDIYSSLYQYLTFDSQFMMAAVIPFMMLYDGTRGYNGRFAKDLFYIIYPAHLWLLMIIGNTLV</sequence>
<comment type="caution">
    <text evidence="2">The sequence shown here is derived from an EMBL/GenBank/DDBJ whole genome shotgun (WGS) entry which is preliminary data.</text>
</comment>
<dbReference type="EMBL" id="JAOSHN010000002">
    <property type="protein sequence ID" value="MCU7377699.1"/>
    <property type="molecule type" value="Genomic_DNA"/>
</dbReference>
<feature type="transmembrane region" description="Helical" evidence="1">
    <location>
        <begin position="197"/>
        <end position="218"/>
    </location>
</feature>
<keyword evidence="1" id="KW-1133">Transmembrane helix</keyword>
<keyword evidence="1" id="KW-0472">Membrane</keyword>
<evidence type="ECO:0000313" key="3">
    <source>
        <dbReference type="Proteomes" id="UP001065549"/>
    </source>
</evidence>
<feature type="transmembrane region" description="Helical" evidence="1">
    <location>
        <begin position="166"/>
        <end position="185"/>
    </location>
</feature>
<keyword evidence="3" id="KW-1185">Reference proteome</keyword>
<dbReference type="InterPro" id="IPR008875">
    <property type="entry name" value="TraX"/>
</dbReference>
<feature type="transmembrane region" description="Helical" evidence="1">
    <location>
        <begin position="133"/>
        <end position="160"/>
    </location>
</feature>
<name>A0A9J6QSR0_9FIRM</name>
<proteinExistence type="predicted"/>
<evidence type="ECO:0000313" key="2">
    <source>
        <dbReference type="EMBL" id="MCU7377699.1"/>
    </source>
</evidence>
<keyword evidence="1" id="KW-0812">Transmembrane</keyword>
<evidence type="ECO:0000256" key="1">
    <source>
        <dbReference type="SAM" id="Phobius"/>
    </source>
</evidence>
<dbReference type="Proteomes" id="UP001065549">
    <property type="component" value="Unassembled WGS sequence"/>
</dbReference>
<accession>A0A9J6QSR0</accession>
<dbReference type="RefSeq" id="WP_227755077.1">
    <property type="nucleotide sequence ID" value="NZ_JAOSHN010000002.1"/>
</dbReference>
<feature type="transmembrane region" description="Helical" evidence="1">
    <location>
        <begin position="233"/>
        <end position="252"/>
    </location>
</feature>
<feature type="transmembrane region" description="Helical" evidence="1">
    <location>
        <begin position="35"/>
        <end position="53"/>
    </location>
</feature>